<dbReference type="PANTHER" id="PTHR10881">
    <property type="entry name" value="GOLGIN SUBFAMILY A MEMBER-RELATED"/>
    <property type="match status" value="1"/>
</dbReference>
<feature type="domain" description="Golgin subfamily A conserved" evidence="4">
    <location>
        <begin position="911"/>
        <end position="1190"/>
    </location>
</feature>
<dbReference type="GO" id="GO:0000137">
    <property type="term" value="C:Golgi cis cisterna"/>
    <property type="evidence" value="ECO:0007669"/>
    <property type="project" value="TreeGrafter"/>
</dbReference>
<dbReference type="GO" id="GO:0032580">
    <property type="term" value="C:Golgi cisterna membrane"/>
    <property type="evidence" value="ECO:0007669"/>
    <property type="project" value="TreeGrafter"/>
</dbReference>
<dbReference type="InterPro" id="IPR043976">
    <property type="entry name" value="GOLGA_cons_dom"/>
</dbReference>
<evidence type="ECO:0000256" key="3">
    <source>
        <dbReference type="SAM" id="MobiDB-lite"/>
    </source>
</evidence>
<feature type="coiled-coil region" evidence="2">
    <location>
        <begin position="768"/>
        <end position="861"/>
    </location>
</feature>
<gene>
    <name evidence="5" type="ORF">TCEB3V08_LOCUS10711</name>
</gene>
<dbReference type="AlphaFoldDB" id="A0A7R9H6F4"/>
<feature type="compositionally biased region" description="Basic and acidic residues" evidence="3">
    <location>
        <begin position="288"/>
        <end position="301"/>
    </location>
</feature>
<protein>
    <recommendedName>
        <fullName evidence="4">Golgin subfamily A conserved domain-containing protein</fullName>
    </recommendedName>
</protein>
<feature type="coiled-coil region" evidence="2">
    <location>
        <begin position="451"/>
        <end position="541"/>
    </location>
</feature>
<organism evidence="5">
    <name type="scientific">Timema cristinae</name>
    <name type="common">Walking stick</name>
    <dbReference type="NCBI Taxonomy" id="61476"/>
    <lineage>
        <taxon>Eukaryota</taxon>
        <taxon>Metazoa</taxon>
        <taxon>Ecdysozoa</taxon>
        <taxon>Arthropoda</taxon>
        <taxon>Hexapoda</taxon>
        <taxon>Insecta</taxon>
        <taxon>Pterygota</taxon>
        <taxon>Neoptera</taxon>
        <taxon>Polyneoptera</taxon>
        <taxon>Phasmatodea</taxon>
        <taxon>Timematodea</taxon>
        <taxon>Timematoidea</taxon>
        <taxon>Timematidae</taxon>
        <taxon>Timema</taxon>
    </lineage>
</organism>
<dbReference type="GO" id="GO:0007030">
    <property type="term" value="P:Golgi organization"/>
    <property type="evidence" value="ECO:0007669"/>
    <property type="project" value="TreeGrafter"/>
</dbReference>
<accession>A0A7R9H6F4</accession>
<dbReference type="EMBL" id="OC321928">
    <property type="protein sequence ID" value="CAD7410922.1"/>
    <property type="molecule type" value="Genomic_DNA"/>
</dbReference>
<feature type="region of interest" description="Disordered" evidence="3">
    <location>
        <begin position="1022"/>
        <end position="1043"/>
    </location>
</feature>
<reference evidence="5" key="1">
    <citation type="submission" date="2020-11" db="EMBL/GenBank/DDBJ databases">
        <authorList>
            <person name="Tran Van P."/>
        </authorList>
    </citation>
    <scope>NUCLEOTIDE SEQUENCE</scope>
</reference>
<keyword evidence="1 2" id="KW-0175">Coiled coil</keyword>
<dbReference type="PANTHER" id="PTHR10881:SF46">
    <property type="entry name" value="GOLGIN SUBFAMILY A MEMBER 2"/>
    <property type="match status" value="1"/>
</dbReference>
<feature type="coiled-coil region" evidence="2">
    <location>
        <begin position="931"/>
        <end position="1020"/>
    </location>
</feature>
<feature type="region of interest" description="Disordered" evidence="3">
    <location>
        <begin position="287"/>
        <end position="328"/>
    </location>
</feature>
<feature type="coiled-coil region" evidence="2">
    <location>
        <begin position="366"/>
        <end position="407"/>
    </location>
</feature>
<proteinExistence type="predicted"/>
<dbReference type="GO" id="GO:0005801">
    <property type="term" value="C:cis-Golgi network"/>
    <property type="evidence" value="ECO:0007669"/>
    <property type="project" value="TreeGrafter"/>
</dbReference>
<evidence type="ECO:0000313" key="5">
    <source>
        <dbReference type="EMBL" id="CAD7410922.1"/>
    </source>
</evidence>
<dbReference type="InterPro" id="IPR024858">
    <property type="entry name" value="GOLGA"/>
</dbReference>
<feature type="coiled-coil region" evidence="2">
    <location>
        <begin position="1046"/>
        <end position="1073"/>
    </location>
</feature>
<feature type="domain" description="Golgin subfamily A conserved" evidence="4">
    <location>
        <begin position="725"/>
        <end position="866"/>
    </location>
</feature>
<feature type="coiled-coil region" evidence="2">
    <location>
        <begin position="578"/>
        <end position="619"/>
    </location>
</feature>
<name>A0A7R9H6F4_TIMCR</name>
<evidence type="ECO:0000256" key="2">
    <source>
        <dbReference type="SAM" id="Coils"/>
    </source>
</evidence>
<evidence type="ECO:0000259" key="4">
    <source>
        <dbReference type="Pfam" id="PF15070"/>
    </source>
</evidence>
<evidence type="ECO:0000256" key="1">
    <source>
        <dbReference type="ARBA" id="ARBA00023054"/>
    </source>
</evidence>
<dbReference type="Pfam" id="PF15070">
    <property type="entry name" value="GOLGA2L5"/>
    <property type="match status" value="2"/>
</dbReference>
<feature type="coiled-coil region" evidence="2">
    <location>
        <begin position="1099"/>
        <end position="1182"/>
    </location>
</feature>
<sequence length="1277" mass="140796">MGSCTVAKVLAPSVARYVASNFFCSQYLLNRSNSYIRLKEFQQKNKENTIDGAKSSHDKIAVQSSSSNPDQNIVIQNLIFDSGTLGSSQMIAAEISARAFDISLENQTSNSNESASTINKENILKNVNSSNNNSELNKVDTNYDDTFSKSNIYQDGPSGNSQLPTFQLSNVTPTNYFDNISSPQQNPNITDNLPTNVFAARDFFDNVSNFTFQNSLGLSQNETNISLEAEKENHRLSTIANFFQNNVSDNIEPLVAIPDVPITQTVQEEKQNSSALSVFPPVDSILSTKERDDSNILDTKHQSIYPESEQKPQSNKPEDAIGSPTNQAELGVTKIGRSSTESLRQLSLQINDLIDDDAREDPTSGVSELERRNQELAARLSAEQQKCEQFEQQIKAYHSRVSELQLEADRVAAEVETRLARELGPLQEQLQLHVQTVGILVGEKTELQAALAKSQQTAKQKSGEVEELQGRVKAAKQLISDLEKEVSSKAESGGQVDKANRELSQELDRLRLEHRMLGKQLEETEEEASELRQKLSARTGDCAALRQDLQDKQSQLALSQLRVQQLSSADNPEVDSQLELLHQHKISLERQLAELQQTLKTVAAERDQASQQYQQYVQQLNAQVTSLATKVSSTSLAAKVGSTSLAAKVGSTSLAAKVGSTSLDSKVGSTSLATKVGSTSLATKVGSTSLDSKVGSTSLAAKVGSTSLDSKVGSTSLAAKVGSTSLAAKLEQVSAENEQLSAREQGLVRHVSDLEKQLQQHQQAPQGTQELEQSLAVLVAEKQELSGEIEAKSEEMQRLHLELDEKNQRVEELESLVERLQGDQPDQHKLLAAMESDKVAASRAVGQNQQLKKQLEELQEGFVRVCECPAGVSVRAVSAPLSCECLASASVRVVSVSLVRVSGECPAGASVRASNNKLELTEKLQYEQHISKELAERLAQQETELNELRGRLEEKDRQIQSLEQNSRELSTQVLQHNQITDRMRHYEAQGHFSDQLQQELQQSKEQIQALSKQNTELHTLLAQSDSRDANTQDGSTPTTDRKDDMLATLSASVRQLELERDQLLEQLKGLKVTEGDVAASPEESASLSADEDEKKLTAMEQLEERFIRTMKEVSELSDEKQRLEHLVLQLQGETETIGEYIALYQTQRIVLRQRARDKDEQLARLAQDREDLRSKLANLNNLVHRLVGGQEGTRGGAADMVQSQVVPNGDVPDAEIATENWPVDKTPRSTEIPPEKEDTASKIMSLLTEIQTSNLVDPHSSENFHPCPWCSGQLITV</sequence>